<gene>
    <name evidence="6" type="ORF">BGL_2c11960</name>
</gene>
<dbReference type="AlphaFoldDB" id="A0A0B6S4F9"/>
<feature type="transmembrane region" description="Helical" evidence="4">
    <location>
        <begin position="337"/>
        <end position="359"/>
    </location>
</feature>
<sequence>MTQSSRTPRRVPLILALVLVGLNLRPSMAAIGPLLTSIRNTIPLSYTVVSLLTMLPVLAMGFAMFRGARLAARWGEHRVIAVALLVIGLASLARLHASTALDLILSAVVAGMGIAIIQSVMPGIIKSRFPNAVALLMGVYVTAIMGGAALAASTSPFIGAWLGDWQHALAAWSALAAVALAAWYAIRGDIVSFDAADTGAALQEESLAARPRAWLLGIFFGLGTASYTCVLAWLPPFYVEQGWSDTHAGLLLAYLTSMEVVSGLVMPALASRHADRRPVLLLVLASVIAGFVGLILAPVAYPVVWAGLLGIGIGGLFPLSLIVAMDHMDAPRRAGQLTAFVQGVGYLIAALSPLIAGFIKDVSSSFTEAWLLLAVVSAGMTFMVQRFRPADYPRHFAVRSAPAAAER</sequence>
<feature type="transmembrane region" description="Helical" evidence="4">
    <location>
        <begin position="303"/>
        <end position="325"/>
    </location>
</feature>
<evidence type="ECO:0000313" key="7">
    <source>
        <dbReference type="Proteomes" id="UP000031838"/>
    </source>
</evidence>
<name>A0A0B6S4F9_BURPL</name>
<keyword evidence="3 4" id="KW-0472">Membrane</keyword>
<accession>A0A0B6S4F9</accession>
<dbReference type="Proteomes" id="UP000031838">
    <property type="component" value="Chromosome 2"/>
</dbReference>
<feature type="transmembrane region" description="Helical" evidence="4">
    <location>
        <begin position="246"/>
        <end position="266"/>
    </location>
</feature>
<dbReference type="RefSeq" id="WP_042627761.1">
    <property type="nucleotide sequence ID" value="NZ_CP002581.1"/>
</dbReference>
<dbReference type="PROSITE" id="PS50850">
    <property type="entry name" value="MFS"/>
    <property type="match status" value="1"/>
</dbReference>
<reference evidence="6 7" key="2">
    <citation type="journal article" date="2016" name="Appl. Microbiol. Biotechnol.">
        <title>Mutations improving production and secretion of extracellular lipase by Burkholderia glumae PG1.</title>
        <authorList>
            <person name="Knapp A."/>
            <person name="Voget S."/>
            <person name="Gao R."/>
            <person name="Zaburannyi N."/>
            <person name="Krysciak D."/>
            <person name="Breuer M."/>
            <person name="Hauer B."/>
            <person name="Streit W.R."/>
            <person name="Muller R."/>
            <person name="Daniel R."/>
            <person name="Jaeger K.E."/>
        </authorList>
    </citation>
    <scope>NUCLEOTIDE SEQUENCE [LARGE SCALE GENOMIC DNA]</scope>
    <source>
        <strain evidence="6 7">PG1</strain>
    </source>
</reference>
<proteinExistence type="predicted"/>
<evidence type="ECO:0000256" key="3">
    <source>
        <dbReference type="ARBA" id="ARBA00023136"/>
    </source>
</evidence>
<feature type="transmembrane region" description="Helical" evidence="4">
    <location>
        <begin position="213"/>
        <end position="234"/>
    </location>
</feature>
<dbReference type="GO" id="GO:0022857">
    <property type="term" value="F:transmembrane transporter activity"/>
    <property type="evidence" value="ECO:0007669"/>
    <property type="project" value="InterPro"/>
</dbReference>
<protein>
    <submittedName>
        <fullName evidence="6">Putative cyanate transporter</fullName>
    </submittedName>
</protein>
<reference evidence="7" key="1">
    <citation type="submission" date="2011-03" db="EMBL/GenBank/DDBJ databases">
        <authorList>
            <person name="Voget S."/>
            <person name="Streit W.R."/>
            <person name="Jaeger K.E."/>
            <person name="Daniel R."/>
        </authorList>
    </citation>
    <scope>NUCLEOTIDE SEQUENCE [LARGE SCALE GENOMIC DNA]</scope>
    <source>
        <strain evidence="7">PG1</strain>
    </source>
</reference>
<dbReference type="Gene3D" id="1.20.1250.20">
    <property type="entry name" value="MFS general substrate transporter like domains"/>
    <property type="match status" value="2"/>
</dbReference>
<dbReference type="OrthoDB" id="5758872at2"/>
<dbReference type="KEGG" id="bgp:BGL_2c11960"/>
<feature type="transmembrane region" description="Helical" evidence="4">
    <location>
        <begin position="45"/>
        <end position="65"/>
    </location>
</feature>
<keyword evidence="1 4" id="KW-0812">Transmembrane</keyword>
<feature type="transmembrane region" description="Helical" evidence="4">
    <location>
        <begin position="278"/>
        <end position="297"/>
    </location>
</feature>
<keyword evidence="7" id="KW-1185">Reference proteome</keyword>
<feature type="transmembrane region" description="Helical" evidence="4">
    <location>
        <begin position="77"/>
        <end position="97"/>
    </location>
</feature>
<feature type="transmembrane region" description="Helical" evidence="4">
    <location>
        <begin position="103"/>
        <end position="125"/>
    </location>
</feature>
<dbReference type="InterPro" id="IPR052524">
    <property type="entry name" value="MFS_Cyanate_Porter"/>
</dbReference>
<dbReference type="HOGENOM" id="CLU_038046_4_0_4"/>
<evidence type="ECO:0000256" key="4">
    <source>
        <dbReference type="SAM" id="Phobius"/>
    </source>
</evidence>
<feature type="domain" description="Major facilitator superfamily (MFS) profile" evidence="5">
    <location>
        <begin position="13"/>
        <end position="392"/>
    </location>
</feature>
<evidence type="ECO:0000313" key="6">
    <source>
        <dbReference type="EMBL" id="AJK49274.1"/>
    </source>
</evidence>
<dbReference type="SUPFAM" id="SSF103473">
    <property type="entry name" value="MFS general substrate transporter"/>
    <property type="match status" value="1"/>
</dbReference>
<dbReference type="InterPro" id="IPR036259">
    <property type="entry name" value="MFS_trans_sf"/>
</dbReference>
<dbReference type="InterPro" id="IPR011701">
    <property type="entry name" value="MFS"/>
</dbReference>
<dbReference type="PANTHER" id="PTHR23523">
    <property type="match status" value="1"/>
</dbReference>
<evidence type="ECO:0000256" key="2">
    <source>
        <dbReference type="ARBA" id="ARBA00022989"/>
    </source>
</evidence>
<feature type="transmembrane region" description="Helical" evidence="4">
    <location>
        <begin position="165"/>
        <end position="186"/>
    </location>
</feature>
<evidence type="ECO:0000256" key="1">
    <source>
        <dbReference type="ARBA" id="ARBA00022692"/>
    </source>
</evidence>
<dbReference type="InterPro" id="IPR020846">
    <property type="entry name" value="MFS_dom"/>
</dbReference>
<dbReference type="EMBL" id="CP002581">
    <property type="protein sequence ID" value="AJK49274.1"/>
    <property type="molecule type" value="Genomic_DNA"/>
</dbReference>
<organism evidence="6 7">
    <name type="scientific">Burkholderia plantarii</name>
    <dbReference type="NCBI Taxonomy" id="41899"/>
    <lineage>
        <taxon>Bacteria</taxon>
        <taxon>Pseudomonadati</taxon>
        <taxon>Pseudomonadota</taxon>
        <taxon>Betaproteobacteria</taxon>
        <taxon>Burkholderiales</taxon>
        <taxon>Burkholderiaceae</taxon>
        <taxon>Burkholderia</taxon>
    </lineage>
</organism>
<keyword evidence="2 4" id="KW-1133">Transmembrane helix</keyword>
<evidence type="ECO:0000259" key="5">
    <source>
        <dbReference type="PROSITE" id="PS50850"/>
    </source>
</evidence>
<dbReference type="NCBIfam" id="NF007256">
    <property type="entry name" value="PRK09705.1"/>
    <property type="match status" value="1"/>
</dbReference>
<feature type="transmembrane region" description="Helical" evidence="4">
    <location>
        <begin position="365"/>
        <end position="384"/>
    </location>
</feature>
<dbReference type="PANTHER" id="PTHR23523:SF1">
    <property type="entry name" value="CYANATE TRANSPORT PROTEIN CYNX"/>
    <property type="match status" value="1"/>
</dbReference>
<dbReference type="Pfam" id="PF07690">
    <property type="entry name" value="MFS_1"/>
    <property type="match status" value="1"/>
</dbReference>
<feature type="transmembrane region" description="Helical" evidence="4">
    <location>
        <begin position="132"/>
        <end position="153"/>
    </location>
</feature>